<keyword evidence="4" id="KW-1185">Reference proteome</keyword>
<proteinExistence type="predicted"/>
<evidence type="ECO:0000313" key="3">
    <source>
        <dbReference type="EMBL" id="TNV74302.1"/>
    </source>
</evidence>
<gene>
    <name evidence="3" type="ORF">FGO68_gene3260</name>
</gene>
<feature type="compositionally biased region" description="Basic and acidic residues" evidence="1">
    <location>
        <begin position="194"/>
        <end position="205"/>
    </location>
</feature>
<dbReference type="Proteomes" id="UP000785679">
    <property type="component" value="Unassembled WGS sequence"/>
</dbReference>
<evidence type="ECO:0000313" key="4">
    <source>
        <dbReference type="Proteomes" id="UP000785679"/>
    </source>
</evidence>
<feature type="compositionally biased region" description="Pro residues" evidence="1">
    <location>
        <begin position="232"/>
        <end position="241"/>
    </location>
</feature>
<keyword evidence="2" id="KW-1133">Transmembrane helix</keyword>
<accession>A0A8J8NFF9</accession>
<name>A0A8J8NFF9_HALGN</name>
<sequence length="241" mass="27302">MDDSISQALEIFNEFTILSVAAFTFPYSCDYFDESSSEGNQVAGWVLSGLVLLNVAVNQIAMVATVVGKLIQFVRRKLCRGQVQKGITTEGNVDVVTQDDNKFMKTGLIGVIQHEIPSRPLPLDISEKQVKKQLRDIDFDNAIMRRPDLPPQREIYGVKQRLGVIPQQLLLKVQRLEAMRKFQVEEVEEQDYSYGKEESSQKYESEEINESSGEREELGMYEGDPITRGGQSPPPRQNIWA</sequence>
<keyword evidence="2" id="KW-0812">Transmembrane</keyword>
<dbReference type="EMBL" id="RRYP01017161">
    <property type="protein sequence ID" value="TNV74302.1"/>
    <property type="molecule type" value="Genomic_DNA"/>
</dbReference>
<comment type="caution">
    <text evidence="3">The sequence shown here is derived from an EMBL/GenBank/DDBJ whole genome shotgun (WGS) entry which is preliminary data.</text>
</comment>
<evidence type="ECO:0000256" key="1">
    <source>
        <dbReference type="SAM" id="MobiDB-lite"/>
    </source>
</evidence>
<reference evidence="3" key="1">
    <citation type="submission" date="2019-06" db="EMBL/GenBank/DDBJ databases">
        <authorList>
            <person name="Zheng W."/>
        </authorList>
    </citation>
    <scope>NUCLEOTIDE SEQUENCE</scope>
    <source>
        <strain evidence="3">QDHG01</strain>
    </source>
</reference>
<organism evidence="3 4">
    <name type="scientific">Halteria grandinella</name>
    <dbReference type="NCBI Taxonomy" id="5974"/>
    <lineage>
        <taxon>Eukaryota</taxon>
        <taxon>Sar</taxon>
        <taxon>Alveolata</taxon>
        <taxon>Ciliophora</taxon>
        <taxon>Intramacronucleata</taxon>
        <taxon>Spirotrichea</taxon>
        <taxon>Stichotrichia</taxon>
        <taxon>Sporadotrichida</taxon>
        <taxon>Halteriidae</taxon>
        <taxon>Halteria</taxon>
    </lineage>
</organism>
<keyword evidence="2" id="KW-0472">Membrane</keyword>
<feature type="transmembrane region" description="Helical" evidence="2">
    <location>
        <begin position="42"/>
        <end position="67"/>
    </location>
</feature>
<protein>
    <submittedName>
        <fullName evidence="3">Uncharacterized protein</fullName>
    </submittedName>
</protein>
<evidence type="ECO:0000256" key="2">
    <source>
        <dbReference type="SAM" id="Phobius"/>
    </source>
</evidence>
<feature type="region of interest" description="Disordered" evidence="1">
    <location>
        <begin position="187"/>
        <end position="241"/>
    </location>
</feature>
<dbReference type="AlphaFoldDB" id="A0A8J8NFF9"/>